<dbReference type="EMBL" id="CYKH01001420">
    <property type="protein sequence ID" value="CUG86983.1"/>
    <property type="molecule type" value="Genomic_DNA"/>
</dbReference>
<sequence length="642" mass="69778">MKVNIRGASPSHNFELEIQSDWTIERFKTAIAAHIAQQGEPGEDPISIDRIRLIFMARVLDNARLISDTTIQEGSTVHMVIRQIDPSPMPPPPPQQPQQQQPQGFEQFQQFQQQIQIPQMDIANVFSALPGFLGGIVNVATNAVNPQQQQQQQQRPAQAAAAAAGAAQGGNQPAGDGSGVPQPQQVPAQGFQQIFVQQHQPHHQHHHHQHHQHMQHQQMMRQLQQLQQQQLQQQQLQQQQQPFVQGVHVHVHVNFSELDALPARLEQLRRQAPFVTEVRTHVAQPQQPVVPQSSPAAQPQRPAAPQQPQPAATPAASAAAPTSQPTPAVAAAATPSQAPAARATLEQLAAQAGIRDDSASEAPSSLLDVFSRSVMSNFDVAQLMTLVAGSWAPLERTREPAAQFIRGWATANGSPSLAGERSEGRRRFAASSARTLVQSLVENSDLYNLLRPRQRDGTNLFESLERWAYALLVDLTNAILDAGQGRAFTERNAYNCHVVQPADEVMRVVLNNALPGHLELVIVQAMIRIFLDTAVREQPQIGQHLASMGPMAINLGMTTLGHWLHEYQHVYRRGGVDDGVFRTAVPTFAPLARPAEPITAAATTVSTTVAAAPPVAAAAAGLSVDMDALLDEAIDESTTSPS</sequence>
<evidence type="ECO:0000256" key="1">
    <source>
        <dbReference type="SAM" id="MobiDB-lite"/>
    </source>
</evidence>
<evidence type="ECO:0000313" key="3">
    <source>
        <dbReference type="EMBL" id="CUG86983.1"/>
    </source>
</evidence>
<feature type="region of interest" description="Disordered" evidence="1">
    <location>
        <begin position="279"/>
        <end position="340"/>
    </location>
</feature>
<organism evidence="3 4">
    <name type="scientific">Bodo saltans</name>
    <name type="common">Flagellated protozoan</name>
    <dbReference type="NCBI Taxonomy" id="75058"/>
    <lineage>
        <taxon>Eukaryota</taxon>
        <taxon>Discoba</taxon>
        <taxon>Euglenozoa</taxon>
        <taxon>Kinetoplastea</taxon>
        <taxon>Metakinetoplastina</taxon>
        <taxon>Eubodonida</taxon>
        <taxon>Bodonidae</taxon>
        <taxon>Bodo</taxon>
    </lineage>
</organism>
<gene>
    <name evidence="3" type="ORF">BSAL_07810</name>
</gene>
<dbReference type="InterPro" id="IPR029071">
    <property type="entry name" value="Ubiquitin-like_domsf"/>
</dbReference>
<evidence type="ECO:0000313" key="4">
    <source>
        <dbReference type="Proteomes" id="UP000051952"/>
    </source>
</evidence>
<dbReference type="VEuPathDB" id="TriTrypDB:BSAL_07810"/>
<dbReference type="Proteomes" id="UP000051952">
    <property type="component" value="Unassembled WGS sequence"/>
</dbReference>
<dbReference type="SMART" id="SM00213">
    <property type="entry name" value="UBQ"/>
    <property type="match status" value="1"/>
</dbReference>
<protein>
    <submittedName>
        <fullName evidence="3">Ubiquitin-like protein, putative</fullName>
    </submittedName>
</protein>
<dbReference type="SUPFAM" id="SSF54236">
    <property type="entry name" value="Ubiquitin-like"/>
    <property type="match status" value="1"/>
</dbReference>
<name>A0A0S4JCS7_BODSA</name>
<dbReference type="AlphaFoldDB" id="A0A0S4JCS7"/>
<evidence type="ECO:0000259" key="2">
    <source>
        <dbReference type="PROSITE" id="PS50053"/>
    </source>
</evidence>
<dbReference type="InterPro" id="IPR000626">
    <property type="entry name" value="Ubiquitin-like_dom"/>
</dbReference>
<keyword evidence="4" id="KW-1185">Reference proteome</keyword>
<accession>A0A0S4JCS7</accession>
<feature type="region of interest" description="Disordered" evidence="1">
    <location>
        <begin position="83"/>
        <end position="108"/>
    </location>
</feature>
<feature type="region of interest" description="Disordered" evidence="1">
    <location>
        <begin position="147"/>
        <end position="185"/>
    </location>
</feature>
<feature type="compositionally biased region" description="Pro residues" evidence="1">
    <location>
        <begin position="87"/>
        <end position="96"/>
    </location>
</feature>
<proteinExistence type="predicted"/>
<feature type="domain" description="Ubiquitin-like" evidence="2">
    <location>
        <begin position="1"/>
        <end position="86"/>
    </location>
</feature>
<dbReference type="Pfam" id="PF00240">
    <property type="entry name" value="ubiquitin"/>
    <property type="match status" value="1"/>
</dbReference>
<feature type="non-terminal residue" evidence="3">
    <location>
        <position position="642"/>
    </location>
</feature>
<feature type="compositionally biased region" description="Basic residues" evidence="1">
    <location>
        <begin position="200"/>
        <end position="214"/>
    </location>
</feature>
<dbReference type="PROSITE" id="PS50053">
    <property type="entry name" value="UBIQUITIN_2"/>
    <property type="match status" value="1"/>
</dbReference>
<feature type="compositionally biased region" description="Low complexity" evidence="1">
    <location>
        <begin position="97"/>
        <end position="108"/>
    </location>
</feature>
<dbReference type="OMA" id="MEYVARE"/>
<feature type="compositionally biased region" description="Low complexity" evidence="1">
    <location>
        <begin position="282"/>
        <end position="340"/>
    </location>
</feature>
<dbReference type="Gene3D" id="3.10.20.90">
    <property type="entry name" value="Phosphatidylinositol 3-kinase Catalytic Subunit, Chain A, domain 1"/>
    <property type="match status" value="1"/>
</dbReference>
<reference evidence="4" key="1">
    <citation type="submission" date="2015-09" db="EMBL/GenBank/DDBJ databases">
        <authorList>
            <consortium name="Pathogen Informatics"/>
        </authorList>
    </citation>
    <scope>NUCLEOTIDE SEQUENCE [LARGE SCALE GENOMIC DNA]</scope>
    <source>
        <strain evidence="4">Lake Konstanz</strain>
    </source>
</reference>
<feature type="region of interest" description="Disordered" evidence="1">
    <location>
        <begin position="198"/>
        <end position="223"/>
    </location>
</feature>